<dbReference type="InterPro" id="IPR034151">
    <property type="entry name" value="TOPRIM_DnaG_bac"/>
</dbReference>
<keyword evidence="3 12" id="KW-0808">Transferase</keyword>
<dbReference type="CDD" id="cd03364">
    <property type="entry name" value="TOPRIM_DnaG_primases"/>
    <property type="match status" value="1"/>
</dbReference>
<keyword evidence="6 12" id="KW-0479">Metal-binding</keyword>
<dbReference type="OrthoDB" id="9803773at2"/>
<dbReference type="Gene3D" id="3.40.1360.10">
    <property type="match status" value="1"/>
</dbReference>
<dbReference type="InterPro" id="IPR030846">
    <property type="entry name" value="DnaG_bac"/>
</dbReference>
<dbReference type="InterPro" id="IPR019475">
    <property type="entry name" value="DNA_primase_DnaB-bd"/>
</dbReference>
<dbReference type="GO" id="GO:0008270">
    <property type="term" value="F:zinc ion binding"/>
    <property type="evidence" value="ECO:0007669"/>
    <property type="project" value="UniProtKB-UniRule"/>
</dbReference>
<evidence type="ECO:0000256" key="9">
    <source>
        <dbReference type="ARBA" id="ARBA00022842"/>
    </source>
</evidence>
<dbReference type="Pfam" id="PF13662">
    <property type="entry name" value="Toprim_4"/>
    <property type="match status" value="1"/>
</dbReference>
<dbReference type="InterPro" id="IPR006171">
    <property type="entry name" value="TOPRIM_dom"/>
</dbReference>
<dbReference type="InterPro" id="IPR013264">
    <property type="entry name" value="DNAG_N"/>
</dbReference>
<dbReference type="Pfam" id="PF08278">
    <property type="entry name" value="DnaG_DnaB_bind"/>
    <property type="match status" value="1"/>
</dbReference>
<dbReference type="InterPro" id="IPR050219">
    <property type="entry name" value="DnaG_primase"/>
</dbReference>
<evidence type="ECO:0000256" key="5">
    <source>
        <dbReference type="ARBA" id="ARBA00022705"/>
    </source>
</evidence>
<dbReference type="GO" id="GO:0005737">
    <property type="term" value="C:cytoplasm"/>
    <property type="evidence" value="ECO:0007669"/>
    <property type="project" value="TreeGrafter"/>
</dbReference>
<evidence type="ECO:0000256" key="7">
    <source>
        <dbReference type="ARBA" id="ARBA00022771"/>
    </source>
</evidence>
<organism evidence="16 17">
    <name type="scientific">Jatrophihabitans endophyticus</name>
    <dbReference type="NCBI Taxonomy" id="1206085"/>
    <lineage>
        <taxon>Bacteria</taxon>
        <taxon>Bacillati</taxon>
        <taxon>Actinomycetota</taxon>
        <taxon>Actinomycetes</taxon>
        <taxon>Jatrophihabitantales</taxon>
        <taxon>Jatrophihabitantaceae</taxon>
        <taxon>Jatrophihabitans</taxon>
    </lineage>
</organism>
<dbReference type="PANTHER" id="PTHR30313:SF2">
    <property type="entry name" value="DNA PRIMASE"/>
    <property type="match status" value="1"/>
</dbReference>
<name>A0A1M5KHM3_9ACTN</name>
<evidence type="ECO:0000256" key="12">
    <source>
        <dbReference type="HAMAP-Rule" id="MF_00974"/>
    </source>
</evidence>
<protein>
    <recommendedName>
        <fullName evidence="12 13">DNA primase</fullName>
        <ecNumber evidence="12">2.7.7.101</ecNumber>
    </recommendedName>
</protein>
<evidence type="ECO:0000256" key="2">
    <source>
        <dbReference type="ARBA" id="ARBA00022515"/>
    </source>
</evidence>
<dbReference type="Gene3D" id="3.90.580.10">
    <property type="entry name" value="Zinc finger, CHC2-type domain"/>
    <property type="match status" value="1"/>
</dbReference>
<keyword evidence="4 12" id="KW-0548">Nucleotidyltransferase</keyword>
<dbReference type="Pfam" id="PF01807">
    <property type="entry name" value="Zn_ribbon_DnaG"/>
    <property type="match status" value="1"/>
</dbReference>
<comment type="function">
    <text evidence="12 13">RNA polymerase that catalyzes the synthesis of short RNA molecules used as primers for DNA polymerase during DNA replication.</text>
</comment>
<evidence type="ECO:0000259" key="15">
    <source>
        <dbReference type="PROSITE" id="PS50880"/>
    </source>
</evidence>
<dbReference type="GO" id="GO:0000428">
    <property type="term" value="C:DNA-directed RNA polymerase complex"/>
    <property type="evidence" value="ECO:0007669"/>
    <property type="project" value="UniProtKB-KW"/>
</dbReference>
<evidence type="ECO:0000256" key="14">
    <source>
        <dbReference type="PIRSR" id="PIRSR002811-1"/>
    </source>
</evidence>
<reference evidence="16 17" key="1">
    <citation type="submission" date="2016-11" db="EMBL/GenBank/DDBJ databases">
        <authorList>
            <person name="Jaros S."/>
            <person name="Januszkiewicz K."/>
            <person name="Wedrychowicz H."/>
        </authorList>
    </citation>
    <scope>NUCLEOTIDE SEQUENCE [LARGE SCALE GENOMIC DNA]</scope>
    <source>
        <strain evidence="16 17">DSM 45627</strain>
    </source>
</reference>
<evidence type="ECO:0000256" key="13">
    <source>
        <dbReference type="PIRNR" id="PIRNR002811"/>
    </source>
</evidence>
<keyword evidence="8 12" id="KW-0862">Zinc</keyword>
<dbReference type="GO" id="GO:0003899">
    <property type="term" value="F:DNA-directed RNA polymerase activity"/>
    <property type="evidence" value="ECO:0007669"/>
    <property type="project" value="UniProtKB-UniRule"/>
</dbReference>
<dbReference type="GO" id="GO:0006269">
    <property type="term" value="P:DNA replication, synthesis of primer"/>
    <property type="evidence" value="ECO:0007669"/>
    <property type="project" value="UniProtKB-UniRule"/>
</dbReference>
<keyword evidence="9" id="KW-0460">Magnesium</keyword>
<comment type="similarity">
    <text evidence="12 13">Belongs to the DnaG primase family.</text>
</comment>
<comment type="domain">
    <text evidence="12">Contains an N-terminal zinc-binding domain, a central core domain that contains the primase activity, and a C-terminal DnaB-binding domain.</text>
</comment>
<dbReference type="GO" id="GO:1990077">
    <property type="term" value="C:primosome complex"/>
    <property type="evidence" value="ECO:0007669"/>
    <property type="project" value="UniProtKB-KW"/>
</dbReference>
<keyword evidence="11 12" id="KW-0804">Transcription</keyword>
<keyword evidence="2 12" id="KW-0639">Primosome</keyword>
<dbReference type="FunFam" id="3.90.580.10:FF:000001">
    <property type="entry name" value="DNA primase"/>
    <property type="match status" value="1"/>
</dbReference>
<evidence type="ECO:0000256" key="8">
    <source>
        <dbReference type="ARBA" id="ARBA00022833"/>
    </source>
</evidence>
<evidence type="ECO:0000256" key="10">
    <source>
        <dbReference type="ARBA" id="ARBA00023125"/>
    </source>
</evidence>
<keyword evidence="1 12" id="KW-0240">DNA-directed RNA polymerase</keyword>
<sequence length="624" mass="67489">MAGRIRDEDIAAVREKSPIDEVIGEHIQLRNAGGGNLKGLCPFHDEKSPSFNVTPSRGLYHCFGCQAGGDVIRFVQDIEHVDFGEAVEQLATRAGIQLRYTEGGGPGPGHNRGQRARLIEAHAAAVEFYAEQLRGAEAAPAREFLAARGFSALDAARYGCGFAPSGWDALTRHLLARTFTPQELTLAGLSREGGRGGLIDRFHRRLLWPIREVNGDVVGFGARRLFDDDRIEAKYLNTPETPIYKKSQLLYGVDLAKKEIARKHQAVIVEGYTDVMACHLAGVTTAVATCGTAFGNEHVSVVRRLLMDSDTFTGEVIFTFDGDSAGMKAAERAFADDQKFMAQTFVAIEATGLDPCDLRLKSGDAAVLDLVARRIPLVEFVLRATTGRFDLDTAEGRTAALDRGVPLVARIKDHGLRDEYARRLSGLVGTDDPMRVVTRVRGLVRSDDRRAGAEARPAPAPAAPAQVDESVAAVERQALQVALQLPTVAGPEFDALAPEAFLTERYRRVFEAIVAAGGVGSGLTGLAWIDAVTRSAPDEHIRSGIGALAVAPLRSGEEARERFAGGIVARMLSNVTGRQIHAVKGKLQRTNPQDEPDAYARMFGELIALESYHRGLRERAIGNA</sequence>
<dbReference type="Proteomes" id="UP000186132">
    <property type="component" value="Unassembled WGS sequence"/>
</dbReference>
<evidence type="ECO:0000256" key="3">
    <source>
        <dbReference type="ARBA" id="ARBA00022679"/>
    </source>
</evidence>
<dbReference type="GO" id="GO:0003677">
    <property type="term" value="F:DNA binding"/>
    <property type="evidence" value="ECO:0007669"/>
    <property type="project" value="UniProtKB-KW"/>
</dbReference>
<dbReference type="InterPro" id="IPR036977">
    <property type="entry name" value="DNA_primase_Znf_CHC2"/>
</dbReference>
<dbReference type="SUPFAM" id="SSF56731">
    <property type="entry name" value="DNA primase core"/>
    <property type="match status" value="1"/>
</dbReference>
<dbReference type="InterPro" id="IPR013173">
    <property type="entry name" value="DNA_primase_DnaG_DnaB-bd_dom"/>
</dbReference>
<dbReference type="SMART" id="SM00766">
    <property type="entry name" value="DnaG_DnaB_bind"/>
    <property type="match status" value="1"/>
</dbReference>
<dbReference type="EC" id="2.7.7.101" evidence="12"/>
<evidence type="ECO:0000256" key="4">
    <source>
        <dbReference type="ARBA" id="ARBA00022695"/>
    </source>
</evidence>
<proteinExistence type="inferred from homology"/>
<evidence type="ECO:0000256" key="11">
    <source>
        <dbReference type="ARBA" id="ARBA00023163"/>
    </source>
</evidence>
<evidence type="ECO:0000256" key="6">
    <source>
        <dbReference type="ARBA" id="ARBA00022723"/>
    </source>
</evidence>
<evidence type="ECO:0000256" key="1">
    <source>
        <dbReference type="ARBA" id="ARBA00022478"/>
    </source>
</evidence>
<dbReference type="SUPFAM" id="SSF57783">
    <property type="entry name" value="Zinc beta-ribbon"/>
    <property type="match status" value="1"/>
</dbReference>
<dbReference type="RefSeq" id="WP_073389946.1">
    <property type="nucleotide sequence ID" value="NZ_FQVU01000003.1"/>
</dbReference>
<keyword evidence="10 12" id="KW-0238">DNA-binding</keyword>
<dbReference type="EMBL" id="FQVU01000003">
    <property type="protein sequence ID" value="SHG52215.1"/>
    <property type="molecule type" value="Genomic_DNA"/>
</dbReference>
<keyword evidence="7 12" id="KW-0863">Zinc-finger</keyword>
<dbReference type="Pfam" id="PF08275">
    <property type="entry name" value="DNAG_N"/>
    <property type="match status" value="1"/>
</dbReference>
<dbReference type="Gene3D" id="3.90.980.10">
    <property type="entry name" value="DNA primase, catalytic core, N-terminal domain"/>
    <property type="match status" value="1"/>
</dbReference>
<evidence type="ECO:0000313" key="17">
    <source>
        <dbReference type="Proteomes" id="UP000186132"/>
    </source>
</evidence>
<dbReference type="SMART" id="SM00493">
    <property type="entry name" value="TOPRIM"/>
    <property type="match status" value="1"/>
</dbReference>
<dbReference type="InterPro" id="IPR006295">
    <property type="entry name" value="DNA_primase_DnaG"/>
</dbReference>
<dbReference type="InterPro" id="IPR037068">
    <property type="entry name" value="DNA_primase_core_N_sf"/>
</dbReference>
<feature type="domain" description="Toprim" evidence="15">
    <location>
        <begin position="264"/>
        <end position="348"/>
    </location>
</feature>
<evidence type="ECO:0000313" key="16">
    <source>
        <dbReference type="EMBL" id="SHG52215.1"/>
    </source>
</evidence>
<dbReference type="SMART" id="SM00400">
    <property type="entry name" value="ZnF_CHCC"/>
    <property type="match status" value="1"/>
</dbReference>
<comment type="catalytic activity">
    <reaction evidence="12">
        <text>ssDNA + n NTP = ssDNA/pppN(pN)n-1 hybrid + (n-1) diphosphate.</text>
        <dbReference type="EC" id="2.7.7.101"/>
    </reaction>
</comment>
<keyword evidence="17" id="KW-1185">Reference proteome</keyword>
<dbReference type="InterPro" id="IPR002694">
    <property type="entry name" value="Znf_CHC2"/>
</dbReference>
<gene>
    <name evidence="12" type="primary">dnaG</name>
    <name evidence="16" type="ORF">SAMN05443575_2157</name>
</gene>
<feature type="zinc finger region" description="CHC2-type" evidence="12 14">
    <location>
        <begin position="41"/>
        <end position="65"/>
    </location>
</feature>
<dbReference type="PANTHER" id="PTHR30313">
    <property type="entry name" value="DNA PRIMASE"/>
    <property type="match status" value="1"/>
</dbReference>
<dbReference type="HAMAP" id="MF_00974">
    <property type="entry name" value="DNA_primase_DnaG"/>
    <property type="match status" value="1"/>
</dbReference>
<accession>A0A1M5KHM3</accession>
<dbReference type="Pfam" id="PF10410">
    <property type="entry name" value="DnaB_bind"/>
    <property type="match status" value="1"/>
</dbReference>
<dbReference type="PIRSF" id="PIRSF002811">
    <property type="entry name" value="DnaG"/>
    <property type="match status" value="1"/>
</dbReference>
<dbReference type="AlphaFoldDB" id="A0A1M5KHM3"/>
<comment type="subunit">
    <text evidence="12">Monomer. Interacts with DnaB.</text>
</comment>
<dbReference type="NCBIfam" id="TIGR01391">
    <property type="entry name" value="dnaG"/>
    <property type="match status" value="1"/>
</dbReference>
<comment type="cofactor">
    <cofactor evidence="12 13 14">
        <name>Zn(2+)</name>
        <dbReference type="ChEBI" id="CHEBI:29105"/>
    </cofactor>
    <text evidence="12 13 14">Binds 1 zinc ion per monomer.</text>
</comment>
<dbReference type="PROSITE" id="PS50880">
    <property type="entry name" value="TOPRIM"/>
    <property type="match status" value="1"/>
</dbReference>
<dbReference type="STRING" id="1206085.SAMN05443575_2157"/>
<keyword evidence="5 12" id="KW-0235">DNA replication</keyword>